<dbReference type="Proteomes" id="UP001519460">
    <property type="component" value="Unassembled WGS sequence"/>
</dbReference>
<keyword evidence="3" id="KW-1185">Reference proteome</keyword>
<comment type="caution">
    <text evidence="2">The sequence shown here is derived from an EMBL/GenBank/DDBJ whole genome shotgun (WGS) entry which is preliminary data.</text>
</comment>
<proteinExistence type="predicted"/>
<evidence type="ECO:0000256" key="1">
    <source>
        <dbReference type="SAM" id="MobiDB-lite"/>
    </source>
</evidence>
<dbReference type="AlphaFoldDB" id="A0ABD0LCS8"/>
<feature type="non-terminal residue" evidence="2">
    <location>
        <position position="1"/>
    </location>
</feature>
<feature type="non-terminal residue" evidence="2">
    <location>
        <position position="234"/>
    </location>
</feature>
<accession>A0ABD0LCS8</accession>
<gene>
    <name evidence="2" type="ORF">BaRGS_00011637</name>
</gene>
<protein>
    <submittedName>
        <fullName evidence="2">Uncharacterized protein</fullName>
    </submittedName>
</protein>
<name>A0ABD0LCS8_9CAEN</name>
<sequence>SAAGCRHGPLTCAPPPPFSSSPLTRSGEAFSGPLPRKPTSRLTSTQLCRQPGEEATGGHSPGAMLTGDKTYHPLSALRVYLGYLPDTVDTLQSNTWALLSAWAELDSSSGLRNAKPGRGEDGSSPWRTGKHDIKEATVIHRPLTRTSVRVTRAYGLIQKETVAKYHLSDAFGQRRQTGDNPNTPTHKRNRCLLPNVGDRHEMLRGSQDRSITSYWQLSLAPSGHVKSRDATFRI</sequence>
<feature type="region of interest" description="Disordered" evidence="1">
    <location>
        <begin position="109"/>
        <end position="129"/>
    </location>
</feature>
<evidence type="ECO:0000313" key="3">
    <source>
        <dbReference type="Proteomes" id="UP001519460"/>
    </source>
</evidence>
<feature type="region of interest" description="Disordered" evidence="1">
    <location>
        <begin position="1"/>
        <end position="66"/>
    </location>
</feature>
<reference evidence="2 3" key="1">
    <citation type="journal article" date="2023" name="Sci. Data">
        <title>Genome assembly of the Korean intertidal mud-creeper Batillaria attramentaria.</title>
        <authorList>
            <person name="Patra A.K."/>
            <person name="Ho P.T."/>
            <person name="Jun S."/>
            <person name="Lee S.J."/>
            <person name="Kim Y."/>
            <person name="Won Y.J."/>
        </authorList>
    </citation>
    <scope>NUCLEOTIDE SEQUENCE [LARGE SCALE GENOMIC DNA]</scope>
    <source>
        <strain evidence="2">Wonlab-2016</strain>
    </source>
</reference>
<dbReference type="EMBL" id="JACVVK020000061">
    <property type="protein sequence ID" value="KAK7497107.1"/>
    <property type="molecule type" value="Genomic_DNA"/>
</dbReference>
<evidence type="ECO:0000313" key="2">
    <source>
        <dbReference type="EMBL" id="KAK7497107.1"/>
    </source>
</evidence>
<organism evidence="2 3">
    <name type="scientific">Batillaria attramentaria</name>
    <dbReference type="NCBI Taxonomy" id="370345"/>
    <lineage>
        <taxon>Eukaryota</taxon>
        <taxon>Metazoa</taxon>
        <taxon>Spiralia</taxon>
        <taxon>Lophotrochozoa</taxon>
        <taxon>Mollusca</taxon>
        <taxon>Gastropoda</taxon>
        <taxon>Caenogastropoda</taxon>
        <taxon>Sorbeoconcha</taxon>
        <taxon>Cerithioidea</taxon>
        <taxon>Batillariidae</taxon>
        <taxon>Batillaria</taxon>
    </lineage>
</organism>